<organism evidence="2">
    <name type="scientific">Mycolicibacterium smegmatis</name>
    <name type="common">Mycobacterium smegmatis</name>
    <dbReference type="NCBI Taxonomy" id="1772"/>
    <lineage>
        <taxon>Bacteria</taxon>
        <taxon>Bacillati</taxon>
        <taxon>Actinomycetota</taxon>
        <taxon>Actinomycetes</taxon>
        <taxon>Mycobacteriales</taxon>
        <taxon>Mycobacteriaceae</taxon>
        <taxon>Mycolicibacterium</taxon>
    </lineage>
</organism>
<dbReference type="EMBL" id="LR589657">
    <property type="protein sequence ID" value="VTP10739.1"/>
    <property type="molecule type" value="Genomic_DNA"/>
</dbReference>
<protein>
    <submittedName>
        <fullName evidence="2">Uncharacterized protein</fullName>
    </submittedName>
</protein>
<gene>
    <name evidence="2" type="ORF">BIN_B_05081</name>
</gene>
<feature type="compositionally biased region" description="Basic and acidic residues" evidence="1">
    <location>
        <begin position="241"/>
        <end position="257"/>
    </location>
</feature>
<reference evidence="2" key="1">
    <citation type="submission" date="2019-05" db="EMBL/GenBank/DDBJ databases">
        <authorList>
            <person name="Naeem R."/>
            <person name="Antony C."/>
            <person name="Guan Q."/>
        </authorList>
    </citation>
    <scope>NUCLEOTIDE SEQUENCE</scope>
    <source>
        <strain evidence="2">1</strain>
    </source>
</reference>
<dbReference type="RefSeq" id="WP_228025557.1">
    <property type="nucleotide sequence ID" value="NZ_CP009495.1"/>
</dbReference>
<proteinExistence type="predicted"/>
<feature type="compositionally biased region" description="Basic and acidic residues" evidence="1">
    <location>
        <begin position="158"/>
        <end position="170"/>
    </location>
</feature>
<accession>A0A653FMV1</accession>
<feature type="region of interest" description="Disordered" evidence="1">
    <location>
        <begin position="128"/>
        <end position="275"/>
    </location>
</feature>
<feature type="compositionally biased region" description="Basic and acidic residues" evidence="1">
    <location>
        <begin position="135"/>
        <end position="146"/>
    </location>
</feature>
<evidence type="ECO:0000313" key="2">
    <source>
        <dbReference type="EMBL" id="VTP10739.1"/>
    </source>
</evidence>
<name>A0A653FMV1_MYCSM</name>
<dbReference type="AlphaFoldDB" id="A0A653FMV1"/>
<evidence type="ECO:0000256" key="1">
    <source>
        <dbReference type="SAM" id="MobiDB-lite"/>
    </source>
</evidence>
<sequence>MGALDGFYSTWNKARETFGQGVPTDGSQFDHSSELLNMKASVEAAEVKNAANVVSTGRTNLDTTKGWVESMVSSLPATSEQDRERKLIPIAREGINKVNNIVNSATDEMRTIQGRVTGYKGEYEQLTNQKFAPGGDKDGEKDEEQRSGLMGEEGTAEDSGRAEEDVRDTIEGDPQAADRVAEVINSLTDDQLNRGGTPERYTEAGPGPDSSTDERYVDTGPLRGRQETRREQGPAYQRVPSPERPRCEDTSGKECSRPLRRPSPDFSRIISGEGV</sequence>